<keyword evidence="3" id="KW-1185">Reference proteome</keyword>
<comment type="caution">
    <text evidence="2">The sequence shown here is derived from an EMBL/GenBank/DDBJ whole genome shotgun (WGS) entry which is preliminary data.</text>
</comment>
<accession>A0ABW1FJF2</accession>
<sequence>MEHEMRAEYEEGVEPGPDAEVKNWHMVRRDGIKAMCGRMLSESAATQPADRWGEPEGEPFCFLCGAVYLREVP</sequence>
<feature type="region of interest" description="Disordered" evidence="1">
    <location>
        <begin position="1"/>
        <end position="20"/>
    </location>
</feature>
<dbReference type="Proteomes" id="UP001596241">
    <property type="component" value="Unassembled WGS sequence"/>
</dbReference>
<evidence type="ECO:0000313" key="3">
    <source>
        <dbReference type="Proteomes" id="UP001596241"/>
    </source>
</evidence>
<dbReference type="RefSeq" id="WP_345086334.1">
    <property type="nucleotide sequence ID" value="NZ_BAAAWG010000010.1"/>
</dbReference>
<gene>
    <name evidence="2" type="ORF">ACFP3M_09195</name>
</gene>
<proteinExistence type="predicted"/>
<protein>
    <submittedName>
        <fullName evidence="2">Uncharacterized protein</fullName>
    </submittedName>
</protein>
<dbReference type="EMBL" id="JBHSPW010000003">
    <property type="protein sequence ID" value="MFC5892988.1"/>
    <property type="molecule type" value="Genomic_DNA"/>
</dbReference>
<evidence type="ECO:0000313" key="2">
    <source>
        <dbReference type="EMBL" id="MFC5892988.1"/>
    </source>
</evidence>
<reference evidence="3" key="1">
    <citation type="journal article" date="2019" name="Int. J. Syst. Evol. Microbiol.">
        <title>The Global Catalogue of Microorganisms (GCM) 10K type strain sequencing project: providing services to taxonomists for standard genome sequencing and annotation.</title>
        <authorList>
            <consortium name="The Broad Institute Genomics Platform"/>
            <consortium name="The Broad Institute Genome Sequencing Center for Infectious Disease"/>
            <person name="Wu L."/>
            <person name="Ma J."/>
        </authorList>
    </citation>
    <scope>NUCLEOTIDE SEQUENCE [LARGE SCALE GENOMIC DNA]</scope>
    <source>
        <strain evidence="3">CGMCC 1.15809</strain>
    </source>
</reference>
<organism evidence="2 3">
    <name type="scientific">Streptomyces ramulosus</name>
    <dbReference type="NCBI Taxonomy" id="47762"/>
    <lineage>
        <taxon>Bacteria</taxon>
        <taxon>Bacillati</taxon>
        <taxon>Actinomycetota</taxon>
        <taxon>Actinomycetes</taxon>
        <taxon>Kitasatosporales</taxon>
        <taxon>Streptomycetaceae</taxon>
        <taxon>Streptomyces</taxon>
    </lineage>
</organism>
<name>A0ABW1FJF2_9ACTN</name>
<evidence type="ECO:0000256" key="1">
    <source>
        <dbReference type="SAM" id="MobiDB-lite"/>
    </source>
</evidence>